<keyword evidence="4" id="KW-1185">Reference proteome</keyword>
<dbReference type="EMBL" id="PKPP01006113">
    <property type="protein sequence ID" value="PWA57617.1"/>
    <property type="molecule type" value="Genomic_DNA"/>
</dbReference>
<accession>A0A2U1M8N3</accession>
<feature type="compositionally biased region" description="Basic residues" evidence="1">
    <location>
        <begin position="36"/>
        <end position="46"/>
    </location>
</feature>
<dbReference type="Proteomes" id="UP000245207">
    <property type="component" value="Unassembled WGS sequence"/>
</dbReference>
<evidence type="ECO:0000313" key="4">
    <source>
        <dbReference type="Proteomes" id="UP000245207"/>
    </source>
</evidence>
<organism evidence="3 4">
    <name type="scientific">Artemisia annua</name>
    <name type="common">Sweet wormwood</name>
    <dbReference type="NCBI Taxonomy" id="35608"/>
    <lineage>
        <taxon>Eukaryota</taxon>
        <taxon>Viridiplantae</taxon>
        <taxon>Streptophyta</taxon>
        <taxon>Embryophyta</taxon>
        <taxon>Tracheophyta</taxon>
        <taxon>Spermatophyta</taxon>
        <taxon>Magnoliopsida</taxon>
        <taxon>eudicotyledons</taxon>
        <taxon>Gunneridae</taxon>
        <taxon>Pentapetalae</taxon>
        <taxon>asterids</taxon>
        <taxon>campanulids</taxon>
        <taxon>Asterales</taxon>
        <taxon>Asteraceae</taxon>
        <taxon>Asteroideae</taxon>
        <taxon>Anthemideae</taxon>
        <taxon>Artemisiinae</taxon>
        <taxon>Artemisia</taxon>
    </lineage>
</organism>
<dbReference type="InterPro" id="IPR025558">
    <property type="entry name" value="DUF4283"/>
</dbReference>
<evidence type="ECO:0000259" key="2">
    <source>
        <dbReference type="Pfam" id="PF14111"/>
    </source>
</evidence>
<dbReference type="OrthoDB" id="1461560at2759"/>
<name>A0A2U1M8N3_ARTAN</name>
<proteinExistence type="predicted"/>
<feature type="domain" description="DUF4283" evidence="2">
    <location>
        <begin position="205"/>
        <end position="278"/>
    </location>
</feature>
<sequence>MLDPDPTLSCMDPPPKPSDDFVLPKKTKNNVSRASRGIKKNLKKNNSKGTIRSKGVGEKDVASEGMDIMEEVEEENEEGCEAQPIPQGVSQVCVDGNRSEEIVGAKDCVEVVNDGTGNKNTNEGNLEACPTADVMASEVLVDKANEVPAMNANSGTHTRSSLSFASALQRRAGSTTNKLRLYPLSVNEEGKEVVDLDPLIAMGNKMWDLTLVGYFVGMKMSYREISWHLRRMWRMYGLDKIITMDNGLYYLKFNSVEGMQTMIENGPWLVDQKPLFLH</sequence>
<protein>
    <recommendedName>
        <fullName evidence="2">DUF4283 domain-containing protein</fullName>
    </recommendedName>
</protein>
<evidence type="ECO:0000313" key="3">
    <source>
        <dbReference type="EMBL" id="PWA57617.1"/>
    </source>
</evidence>
<comment type="caution">
    <text evidence="3">The sequence shown here is derived from an EMBL/GenBank/DDBJ whole genome shotgun (WGS) entry which is preliminary data.</text>
</comment>
<feature type="region of interest" description="Disordered" evidence="1">
    <location>
        <begin position="1"/>
        <end position="58"/>
    </location>
</feature>
<evidence type="ECO:0000256" key="1">
    <source>
        <dbReference type="SAM" id="MobiDB-lite"/>
    </source>
</evidence>
<dbReference type="AlphaFoldDB" id="A0A2U1M8N3"/>
<gene>
    <name evidence="3" type="ORF">CTI12_AA408160</name>
</gene>
<reference evidence="3 4" key="1">
    <citation type="journal article" date="2018" name="Mol. Plant">
        <title>The genome of Artemisia annua provides insight into the evolution of Asteraceae family and artemisinin biosynthesis.</title>
        <authorList>
            <person name="Shen Q."/>
            <person name="Zhang L."/>
            <person name="Liao Z."/>
            <person name="Wang S."/>
            <person name="Yan T."/>
            <person name="Shi P."/>
            <person name="Liu M."/>
            <person name="Fu X."/>
            <person name="Pan Q."/>
            <person name="Wang Y."/>
            <person name="Lv Z."/>
            <person name="Lu X."/>
            <person name="Zhang F."/>
            <person name="Jiang W."/>
            <person name="Ma Y."/>
            <person name="Chen M."/>
            <person name="Hao X."/>
            <person name="Li L."/>
            <person name="Tang Y."/>
            <person name="Lv G."/>
            <person name="Zhou Y."/>
            <person name="Sun X."/>
            <person name="Brodelius P.E."/>
            <person name="Rose J.K.C."/>
            <person name="Tang K."/>
        </authorList>
    </citation>
    <scope>NUCLEOTIDE SEQUENCE [LARGE SCALE GENOMIC DNA]</scope>
    <source>
        <strain evidence="4">cv. Huhao1</strain>
        <tissue evidence="3">Leaf</tissue>
    </source>
</reference>
<dbReference type="Pfam" id="PF14111">
    <property type="entry name" value="DUF4283"/>
    <property type="match status" value="1"/>
</dbReference>